<dbReference type="PANTHER" id="PTHR32154">
    <property type="entry name" value="PYRUVATE-FLAVODOXIN OXIDOREDUCTASE-RELATED"/>
    <property type="match status" value="1"/>
</dbReference>
<dbReference type="AlphaFoldDB" id="A0A1W1CCV7"/>
<dbReference type="InterPro" id="IPR009014">
    <property type="entry name" value="Transketo_C/PFOR_II"/>
</dbReference>
<evidence type="ECO:0000259" key="3">
    <source>
        <dbReference type="Pfam" id="PF17147"/>
    </source>
</evidence>
<dbReference type="CDD" id="cd07034">
    <property type="entry name" value="TPP_PYR_PFOR_IOR-alpha_like"/>
    <property type="match status" value="1"/>
</dbReference>
<dbReference type="SUPFAM" id="SSF52518">
    <property type="entry name" value="Thiamin diphosphate-binding fold (THDP-binding)"/>
    <property type="match status" value="1"/>
</dbReference>
<feature type="domain" description="Pyruvate flavodoxin/ferredoxin oxidoreductase pyrimidine binding" evidence="2">
    <location>
        <begin position="18"/>
        <end position="252"/>
    </location>
</feature>
<sequence>MSELREIISTGNELSAKAAVDAGCRFFGGYPLTPSSEIMHVVSDLLPTVGGTSIQMEDEIAGICCVIGAAMSGVRALTATSGPGMSLKAENLGLAQMAEVPLVCVNVMRGGPSTGLPTRVSQGDIKQASNPSHGDYRSITLCAGSLAECYTETVRAFNLADRFMQPVIVLLDETIGHMHGKANIPTPEAVKAGIVPRKRFDGPAEEYHPYECEPTEPAILNPMFEGYRYHYTGLHHDKNGFPTEEIETCRKLIQRLEDKVMAHQDEIELNEEFMCDDLTGEEGEVLIIAYGSVSLAAKEAIRTLRADGVKAGLFRPITVWPSPAKRIKELTDKIKNVLCVELNIRQYTEEVERASSRLDIEGLYKVNGRAISPNEIVSKVKEVF</sequence>
<keyword evidence="1 4" id="KW-0560">Oxidoreductase</keyword>
<protein>
    <submittedName>
        <fullName evidence="4">2-oxoglutarate oxidoreductase, alpha subunit</fullName>
        <ecNumber evidence="4">1.2.7.3</ecNumber>
    </submittedName>
</protein>
<dbReference type="EMBL" id="FPHE01000127">
    <property type="protein sequence ID" value="SFV63596.1"/>
    <property type="molecule type" value="Genomic_DNA"/>
</dbReference>
<organism evidence="4">
    <name type="scientific">hydrothermal vent metagenome</name>
    <dbReference type="NCBI Taxonomy" id="652676"/>
    <lineage>
        <taxon>unclassified sequences</taxon>
        <taxon>metagenomes</taxon>
        <taxon>ecological metagenomes</taxon>
    </lineage>
</organism>
<reference evidence="4" key="1">
    <citation type="submission" date="2016-10" db="EMBL/GenBank/DDBJ databases">
        <authorList>
            <person name="de Groot N.N."/>
        </authorList>
    </citation>
    <scope>NUCLEOTIDE SEQUENCE</scope>
</reference>
<evidence type="ECO:0000256" key="1">
    <source>
        <dbReference type="ARBA" id="ARBA00023002"/>
    </source>
</evidence>
<dbReference type="FunFam" id="3.40.50.970:FF:000022">
    <property type="entry name" value="2-oxoglutarate ferredoxin oxidoreductase alpha subunit"/>
    <property type="match status" value="1"/>
</dbReference>
<name>A0A1W1CCV7_9ZZZZ</name>
<gene>
    <name evidence="4" type="ORF">MNB_SV-12-407</name>
</gene>
<dbReference type="EC" id="1.2.7.3" evidence="4"/>
<dbReference type="Pfam" id="PF17147">
    <property type="entry name" value="PFOR_II"/>
    <property type="match status" value="1"/>
</dbReference>
<dbReference type="GO" id="GO:0047553">
    <property type="term" value="F:2-oxoglutarate synthase activity"/>
    <property type="evidence" value="ECO:0007669"/>
    <property type="project" value="UniProtKB-EC"/>
</dbReference>
<evidence type="ECO:0000313" key="4">
    <source>
        <dbReference type="EMBL" id="SFV63596.1"/>
    </source>
</evidence>
<feature type="domain" description="Pyruvate:ferredoxin oxidoreductase core" evidence="3">
    <location>
        <begin position="284"/>
        <end position="376"/>
    </location>
</feature>
<dbReference type="InterPro" id="IPR050722">
    <property type="entry name" value="Pyruvate:ferred/Flavod_OxRd"/>
</dbReference>
<accession>A0A1W1CCV7</accession>
<dbReference type="NCBIfam" id="NF007206">
    <property type="entry name" value="PRK09627.1"/>
    <property type="match status" value="1"/>
</dbReference>
<evidence type="ECO:0000259" key="2">
    <source>
        <dbReference type="Pfam" id="PF01855"/>
    </source>
</evidence>
<dbReference type="InterPro" id="IPR002880">
    <property type="entry name" value="Pyrv_Fd/Flavodoxin_OxRdtase_N"/>
</dbReference>
<dbReference type="Gene3D" id="3.40.50.970">
    <property type="match status" value="1"/>
</dbReference>
<dbReference type="InterPro" id="IPR029061">
    <property type="entry name" value="THDP-binding"/>
</dbReference>
<dbReference type="SUPFAM" id="SSF52922">
    <property type="entry name" value="TK C-terminal domain-like"/>
    <property type="match status" value="1"/>
</dbReference>
<dbReference type="GO" id="GO:0006979">
    <property type="term" value="P:response to oxidative stress"/>
    <property type="evidence" value="ECO:0007669"/>
    <property type="project" value="TreeGrafter"/>
</dbReference>
<proteinExistence type="predicted"/>
<dbReference type="PANTHER" id="PTHR32154:SF14">
    <property type="entry name" value="2-OXOGLUTARATE SYNTHASE SUBUNIT KORA"/>
    <property type="match status" value="1"/>
</dbReference>
<dbReference type="InterPro" id="IPR033412">
    <property type="entry name" value="PFOR_II"/>
</dbReference>
<dbReference type="Pfam" id="PF01855">
    <property type="entry name" value="POR_N"/>
    <property type="match status" value="1"/>
</dbReference>
<dbReference type="Gene3D" id="3.40.50.920">
    <property type="match status" value="1"/>
</dbReference>
<dbReference type="NCBIfam" id="NF006412">
    <property type="entry name" value="PRK08659.1"/>
    <property type="match status" value="1"/>
</dbReference>